<dbReference type="InterPro" id="IPR040233">
    <property type="entry name" value="CCD97-like_C"/>
</dbReference>
<organism evidence="3 4">
    <name type="scientific">Danionella cerebrum</name>
    <dbReference type="NCBI Taxonomy" id="2873325"/>
    <lineage>
        <taxon>Eukaryota</taxon>
        <taxon>Metazoa</taxon>
        <taxon>Chordata</taxon>
        <taxon>Craniata</taxon>
        <taxon>Vertebrata</taxon>
        <taxon>Euteleostomi</taxon>
        <taxon>Actinopterygii</taxon>
        <taxon>Neopterygii</taxon>
        <taxon>Teleostei</taxon>
        <taxon>Ostariophysi</taxon>
        <taxon>Cypriniformes</taxon>
        <taxon>Danionidae</taxon>
        <taxon>Danioninae</taxon>
        <taxon>Danionella</taxon>
    </lineage>
</organism>
<name>A0A553QFL3_9TELE</name>
<proteinExistence type="predicted"/>
<dbReference type="AlphaFoldDB" id="A0A553QFL3"/>
<accession>A0A553QFL3</accession>
<dbReference type="Pfam" id="PF09747">
    <property type="entry name" value="CCD97-like_C"/>
    <property type="match status" value="1"/>
</dbReference>
<evidence type="ECO:0000313" key="3">
    <source>
        <dbReference type="EMBL" id="TRY88730.1"/>
    </source>
</evidence>
<evidence type="ECO:0000259" key="2">
    <source>
        <dbReference type="Pfam" id="PF09747"/>
    </source>
</evidence>
<evidence type="ECO:0000313" key="4">
    <source>
        <dbReference type="Proteomes" id="UP000316079"/>
    </source>
</evidence>
<feature type="region of interest" description="Disordered" evidence="1">
    <location>
        <begin position="72"/>
        <end position="92"/>
    </location>
</feature>
<feature type="region of interest" description="Disordered" evidence="1">
    <location>
        <begin position="1"/>
        <end position="20"/>
    </location>
</feature>
<dbReference type="Proteomes" id="UP000316079">
    <property type="component" value="Unassembled WGS sequence"/>
</dbReference>
<keyword evidence="4" id="KW-1185">Reference proteome</keyword>
<comment type="caution">
    <text evidence="3">The sequence shown here is derived from an EMBL/GenBank/DDBJ whole genome shotgun (WGS) entry which is preliminary data.</text>
</comment>
<feature type="compositionally biased region" description="Basic residues" evidence="1">
    <location>
        <begin position="1"/>
        <end position="19"/>
    </location>
</feature>
<feature type="compositionally biased region" description="Acidic residues" evidence="1">
    <location>
        <begin position="78"/>
        <end position="92"/>
    </location>
</feature>
<protein>
    <recommendedName>
        <fullName evidence="2">CCD97-like C-terminal domain-containing protein</fullName>
    </recommendedName>
</protein>
<dbReference type="STRING" id="623744.A0A553QFL3"/>
<evidence type="ECO:0000256" key="1">
    <source>
        <dbReference type="SAM" id="MobiDB-lite"/>
    </source>
</evidence>
<reference evidence="3 4" key="1">
    <citation type="journal article" date="2019" name="Sci. Data">
        <title>Hybrid genome assembly and annotation of Danionella translucida.</title>
        <authorList>
            <person name="Kadobianskyi M."/>
            <person name="Schulze L."/>
            <person name="Schuelke M."/>
            <person name="Judkewitz B."/>
        </authorList>
    </citation>
    <scope>NUCLEOTIDE SEQUENCE [LARGE SCALE GENOMIC DNA]</scope>
    <source>
        <strain evidence="3 4">Bolton</strain>
    </source>
</reference>
<dbReference type="EMBL" id="SRMA01026025">
    <property type="protein sequence ID" value="TRY88730.1"/>
    <property type="molecule type" value="Genomic_DNA"/>
</dbReference>
<feature type="domain" description="CCD97-like C-terminal" evidence="2">
    <location>
        <begin position="15"/>
        <end position="82"/>
    </location>
</feature>
<dbReference type="OrthoDB" id="333176at2759"/>
<sequence length="92" mass="10720">MSRKPRRLPHRSLRRRKQMKAAGCLDRRNGKEKVLLGEEFLSQMHQRLLDGTDDFNYSEVSNPDYDYLGIVNPGAEESNFDEGEEEEGDMMQ</sequence>
<gene>
    <name evidence="3" type="ORF">DNTS_029668</name>
</gene>